<keyword evidence="3" id="KW-0645">Protease</keyword>
<reference evidence="9" key="1">
    <citation type="submission" date="2020-01" db="EMBL/GenBank/DDBJ databases">
        <title>Gastrointestinal microbiota of LL stock colony Peromyscus leucopus.</title>
        <authorList>
            <person name="Milovic A."/>
            <person name="Bassam K."/>
            <person name="Keay E."/>
            <person name="Barbour A.G."/>
        </authorList>
    </citation>
    <scope>NUCLEOTIDE SEQUENCE</scope>
    <source>
        <strain evidence="9">LL90</strain>
    </source>
</reference>
<feature type="domain" description="LD-carboxypeptidase N-terminal" evidence="7">
    <location>
        <begin position="11"/>
        <end position="128"/>
    </location>
</feature>
<dbReference type="InterPro" id="IPR040921">
    <property type="entry name" value="Peptidase_S66C"/>
</dbReference>
<feature type="active site" description="Nucleophile" evidence="6">
    <location>
        <position position="108"/>
    </location>
</feature>
<keyword evidence="2" id="KW-0121">Carboxypeptidase</keyword>
<comment type="similarity">
    <text evidence="1">Belongs to the peptidase S66 family.</text>
</comment>
<dbReference type="GO" id="GO:0006508">
    <property type="term" value="P:proteolysis"/>
    <property type="evidence" value="ECO:0007669"/>
    <property type="project" value="UniProtKB-KW"/>
</dbReference>
<evidence type="ECO:0000256" key="5">
    <source>
        <dbReference type="ARBA" id="ARBA00022825"/>
    </source>
</evidence>
<dbReference type="InterPro" id="IPR029062">
    <property type="entry name" value="Class_I_gatase-like"/>
</dbReference>
<sequence>MLQPIPQGAGIGVITPSSSLDSPEQIRSGLAYLAGLGYQVKTGDFVYGGSCHFSGTPQERADDIMRFFKNPEIAAIIATAGGYGSQDVLPYLDYGVIKNNPKPIIGFSDITALQTAVYARSGISSIAGIMLKYDFANGNIQPKTRDSFENLLNGKFAPVSAGNTLNLGQAKGVLLGTNLCTLVSLAGTPYFPALANKILLLEDIDEKSYRVERMLTQLEQQNGFEHISGIIFGSFGNCTLNHPEEKDIETVLDSFAARHPRIVMIKHFPFGHTKARICLPLGCKMRLIATNEMPVLQIAD</sequence>
<dbReference type="Gene3D" id="3.50.30.60">
    <property type="entry name" value="LD-carboxypeptidase A C-terminal domain-like"/>
    <property type="match status" value="1"/>
</dbReference>
<keyword evidence="4" id="KW-0378">Hydrolase</keyword>
<dbReference type="Gene3D" id="3.40.50.10740">
    <property type="entry name" value="Class I glutamine amidotransferase-like"/>
    <property type="match status" value="1"/>
</dbReference>
<accession>A0A6M4NMQ6</accession>
<feature type="active site" description="Charge relay system" evidence="6">
    <location>
        <position position="272"/>
    </location>
</feature>
<dbReference type="SUPFAM" id="SSF52317">
    <property type="entry name" value="Class I glutamine amidotransferase-like"/>
    <property type="match status" value="1"/>
</dbReference>
<feature type="domain" description="LD-carboxypeptidase C-terminal" evidence="8">
    <location>
        <begin position="171"/>
        <end position="287"/>
    </location>
</feature>
<evidence type="ECO:0000256" key="6">
    <source>
        <dbReference type="PIRSR" id="PIRSR028757-1"/>
    </source>
</evidence>
<dbReference type="SUPFAM" id="SSF141986">
    <property type="entry name" value="LD-carboxypeptidase A C-terminal domain-like"/>
    <property type="match status" value="1"/>
</dbReference>
<dbReference type="PIRSF" id="PIRSF028757">
    <property type="entry name" value="LD-carboxypeptidase"/>
    <property type="match status" value="1"/>
</dbReference>
<dbReference type="InterPro" id="IPR003507">
    <property type="entry name" value="S66_fam"/>
</dbReference>
<dbReference type="GO" id="GO:0004180">
    <property type="term" value="F:carboxypeptidase activity"/>
    <property type="evidence" value="ECO:0007669"/>
    <property type="project" value="UniProtKB-KW"/>
</dbReference>
<evidence type="ECO:0000256" key="2">
    <source>
        <dbReference type="ARBA" id="ARBA00022645"/>
    </source>
</evidence>
<evidence type="ECO:0000256" key="1">
    <source>
        <dbReference type="ARBA" id="ARBA00010233"/>
    </source>
</evidence>
<name>A0A6M4NMQ6_9PROT</name>
<gene>
    <name evidence="9" type="ORF">PlAlph_2620</name>
</gene>
<dbReference type="InterPro" id="IPR040449">
    <property type="entry name" value="Peptidase_S66_N"/>
</dbReference>
<evidence type="ECO:0000256" key="3">
    <source>
        <dbReference type="ARBA" id="ARBA00022670"/>
    </source>
</evidence>
<dbReference type="Pfam" id="PF17676">
    <property type="entry name" value="Peptidase_S66C"/>
    <property type="match status" value="1"/>
</dbReference>
<dbReference type="InterPro" id="IPR027461">
    <property type="entry name" value="Carboxypeptidase_A_C_sf"/>
</dbReference>
<feature type="active site" description="Charge relay system" evidence="6">
    <location>
        <position position="202"/>
    </location>
</feature>
<evidence type="ECO:0000259" key="8">
    <source>
        <dbReference type="Pfam" id="PF17676"/>
    </source>
</evidence>
<evidence type="ECO:0000259" key="7">
    <source>
        <dbReference type="Pfam" id="PF02016"/>
    </source>
</evidence>
<dbReference type="PANTHER" id="PTHR30237:SF2">
    <property type="entry name" value="MUREIN TETRAPEPTIDE CARBOXYPEPTIDASE"/>
    <property type="match status" value="1"/>
</dbReference>
<dbReference type="CDD" id="cd07025">
    <property type="entry name" value="Peptidase_S66"/>
    <property type="match status" value="1"/>
</dbReference>
<keyword evidence="5" id="KW-0720">Serine protease</keyword>
<dbReference type="GO" id="GO:0008236">
    <property type="term" value="F:serine-type peptidase activity"/>
    <property type="evidence" value="ECO:0007669"/>
    <property type="project" value="UniProtKB-KW"/>
</dbReference>
<organism evidence="9">
    <name type="scientific">uncultured Alphaproteobacteria bacterium</name>
    <dbReference type="NCBI Taxonomy" id="91750"/>
    <lineage>
        <taxon>Bacteria</taxon>
        <taxon>Pseudomonadati</taxon>
        <taxon>Pseudomonadota</taxon>
        <taxon>Alphaproteobacteria</taxon>
        <taxon>environmental samples</taxon>
    </lineage>
</organism>
<evidence type="ECO:0000313" key="9">
    <source>
        <dbReference type="EMBL" id="QJR98257.1"/>
    </source>
</evidence>
<dbReference type="Pfam" id="PF02016">
    <property type="entry name" value="Peptidase_S66"/>
    <property type="match status" value="1"/>
</dbReference>
<evidence type="ECO:0000256" key="4">
    <source>
        <dbReference type="ARBA" id="ARBA00022801"/>
    </source>
</evidence>
<proteinExistence type="inferred from homology"/>
<protein>
    <submittedName>
        <fullName evidence="9">Peptidase S66</fullName>
    </submittedName>
</protein>
<dbReference type="AlphaFoldDB" id="A0A6M4NMQ6"/>
<dbReference type="EMBL" id="MN990729">
    <property type="protein sequence ID" value="QJR98257.1"/>
    <property type="molecule type" value="Genomic_DNA"/>
</dbReference>
<dbReference type="PANTHER" id="PTHR30237">
    <property type="entry name" value="MURAMOYLTETRAPEPTIDE CARBOXYPEPTIDASE"/>
    <property type="match status" value="1"/>
</dbReference>
<dbReference type="InterPro" id="IPR027478">
    <property type="entry name" value="LdcA_N"/>
</dbReference>